<name>A0A842HC66_9BACT</name>
<proteinExistence type="predicted"/>
<dbReference type="RefSeq" id="WP_185674850.1">
    <property type="nucleotide sequence ID" value="NZ_JACHVB010000016.1"/>
</dbReference>
<sequence>MKQNTSTSNTNLAVAPTDDSWGFFGTIDMNERLGLRESIEAWNDAFAVFRSAPWQPTDIAIRNFLRSRWGRHFADSTSFYEGSLKNRIQQASGEKWVAQEFASLARQGFDTELFEGDDIA</sequence>
<dbReference type="AlphaFoldDB" id="A0A842HC66"/>
<evidence type="ECO:0000313" key="1">
    <source>
        <dbReference type="EMBL" id="MBC2593850.1"/>
    </source>
</evidence>
<gene>
    <name evidence="1" type="ORF">H5P28_06210</name>
</gene>
<protein>
    <submittedName>
        <fullName evidence="1">Uncharacterized protein</fullName>
    </submittedName>
</protein>
<comment type="caution">
    <text evidence="1">The sequence shown here is derived from an EMBL/GenBank/DDBJ whole genome shotgun (WGS) entry which is preliminary data.</text>
</comment>
<accession>A0A842HC66</accession>
<reference evidence="1 2" key="1">
    <citation type="submission" date="2020-07" db="EMBL/GenBank/DDBJ databases">
        <authorList>
            <person name="Feng X."/>
        </authorList>
    </citation>
    <scope>NUCLEOTIDE SEQUENCE [LARGE SCALE GENOMIC DNA]</scope>
    <source>
        <strain evidence="1 2">JCM31066</strain>
    </source>
</reference>
<dbReference type="EMBL" id="JACHVB010000016">
    <property type="protein sequence ID" value="MBC2593850.1"/>
    <property type="molecule type" value="Genomic_DNA"/>
</dbReference>
<organism evidence="1 2">
    <name type="scientific">Ruficoccus amylovorans</name>
    <dbReference type="NCBI Taxonomy" id="1804625"/>
    <lineage>
        <taxon>Bacteria</taxon>
        <taxon>Pseudomonadati</taxon>
        <taxon>Verrucomicrobiota</taxon>
        <taxon>Opitutia</taxon>
        <taxon>Puniceicoccales</taxon>
        <taxon>Cerasicoccaceae</taxon>
        <taxon>Ruficoccus</taxon>
    </lineage>
</organism>
<dbReference type="Proteomes" id="UP000546464">
    <property type="component" value="Unassembled WGS sequence"/>
</dbReference>
<keyword evidence="2" id="KW-1185">Reference proteome</keyword>
<evidence type="ECO:0000313" key="2">
    <source>
        <dbReference type="Proteomes" id="UP000546464"/>
    </source>
</evidence>